<name>A0ABT5M0W7_9GAMM</name>
<organism evidence="2 3">
    <name type="scientific">Xenorhabdus anantnagensis</name>
    <dbReference type="NCBI Taxonomy" id="3025875"/>
    <lineage>
        <taxon>Bacteria</taxon>
        <taxon>Pseudomonadati</taxon>
        <taxon>Pseudomonadota</taxon>
        <taxon>Gammaproteobacteria</taxon>
        <taxon>Enterobacterales</taxon>
        <taxon>Morganellaceae</taxon>
        <taxon>Xenorhabdus</taxon>
    </lineage>
</organism>
<keyword evidence="3" id="KW-1185">Reference proteome</keyword>
<dbReference type="Pfam" id="PF21821">
    <property type="entry name" value="Dit_like"/>
    <property type="match status" value="1"/>
</dbReference>
<proteinExistence type="predicted"/>
<dbReference type="InterPro" id="IPR048494">
    <property type="entry name" value="Dit-like_N"/>
</dbReference>
<evidence type="ECO:0000313" key="2">
    <source>
        <dbReference type="EMBL" id="MDC9598925.1"/>
    </source>
</evidence>
<evidence type="ECO:0000313" key="3">
    <source>
        <dbReference type="Proteomes" id="UP001220225"/>
    </source>
</evidence>
<sequence>MDLLSGFNTMRASVITRSIGEFQFDCVVIENHSSNLRITENPIESGAAIADHAILEPKEITIAGIMVGYQPPQHFNKLIGGDLSAAMDKYPLPIEIRAMTKQAESMVNRYISMGESMLEQIGYNRPLAPWLPNRNGLAEDSSQTLDRVGKAYNDLLNLQKSGEPITVMTGLKQYKNMMLVSISVTQMNEGSAEFNLTLREIFIVETQTAQGLHPNLKKAPKKTNMGKTQPSLLDGKSSAVFNLNELAGDPAGAVKNFFSGIFGGGK</sequence>
<dbReference type="EMBL" id="JAQRFN010000053">
    <property type="protein sequence ID" value="MDC9598925.1"/>
    <property type="molecule type" value="Genomic_DNA"/>
</dbReference>
<protein>
    <recommendedName>
        <fullName evidence="1">Dit-like phage tail protein N-terminal domain-containing protein</fullName>
    </recommendedName>
</protein>
<accession>A0ABT5M0W7</accession>
<reference evidence="2 3" key="1">
    <citation type="submission" date="2023-02" db="EMBL/GenBank/DDBJ databases">
        <title>Entomopathogenic bacteria.</title>
        <authorList>
            <person name="Machado R.A."/>
        </authorList>
    </citation>
    <scope>NUCLEOTIDE SEQUENCE [LARGE SCALE GENOMIC DNA]</scope>
    <source>
        <strain evidence="2 3">XENO-2</strain>
    </source>
</reference>
<evidence type="ECO:0000259" key="1">
    <source>
        <dbReference type="Pfam" id="PF21821"/>
    </source>
</evidence>
<comment type="caution">
    <text evidence="2">The sequence shown here is derived from an EMBL/GenBank/DDBJ whole genome shotgun (WGS) entry which is preliminary data.</text>
</comment>
<dbReference type="RefSeq" id="WP_273577611.1">
    <property type="nucleotide sequence ID" value="NZ_JAQRFN010000053.1"/>
</dbReference>
<gene>
    <name evidence="2" type="ORF">PSI14_19345</name>
</gene>
<dbReference type="Proteomes" id="UP001220225">
    <property type="component" value="Unassembled WGS sequence"/>
</dbReference>
<feature type="domain" description="Dit-like phage tail protein N-terminal" evidence="1">
    <location>
        <begin position="24"/>
        <end position="210"/>
    </location>
</feature>